<dbReference type="Proteomes" id="UP000269301">
    <property type="component" value="Unassembled WGS sequence"/>
</dbReference>
<dbReference type="GO" id="GO:0005524">
    <property type="term" value="F:ATP binding"/>
    <property type="evidence" value="ECO:0007669"/>
    <property type="project" value="UniProtKB-KW"/>
</dbReference>
<keyword evidence="4 6" id="KW-0067">ATP-binding</keyword>
<organism evidence="6 7">
    <name type="scientific">Oceanobacillus halophilus</name>
    <dbReference type="NCBI Taxonomy" id="930130"/>
    <lineage>
        <taxon>Bacteria</taxon>
        <taxon>Bacillati</taxon>
        <taxon>Bacillota</taxon>
        <taxon>Bacilli</taxon>
        <taxon>Bacillales</taxon>
        <taxon>Bacillaceae</taxon>
        <taxon>Oceanobacillus</taxon>
    </lineage>
</organism>
<protein>
    <submittedName>
        <fullName evidence="6">ABC transporter ATP-binding protein</fullName>
    </submittedName>
</protein>
<comment type="caution">
    <text evidence="6">The sequence shown here is derived from an EMBL/GenBank/DDBJ whole genome shotgun (WGS) entry which is preliminary data.</text>
</comment>
<keyword evidence="2" id="KW-0813">Transport</keyword>
<feature type="domain" description="ABC transporter" evidence="5">
    <location>
        <begin position="6"/>
        <end position="256"/>
    </location>
</feature>
<dbReference type="InterPro" id="IPR050319">
    <property type="entry name" value="ABC_transp_ATP-bind"/>
</dbReference>
<reference evidence="6 7" key="1">
    <citation type="journal article" date="2016" name="Int. J. Syst. Evol. Microbiol.">
        <title>Oceanobacillus halophilus sp. nov., a novel moderately halophilic bacterium from a hypersaline lake.</title>
        <authorList>
            <person name="Amoozegar M.A."/>
            <person name="Bagheri M."/>
            <person name="Makhdoumi A."/>
            <person name="Nikou M.M."/>
            <person name="Fazeli S.A.S."/>
            <person name="Schumann P."/>
            <person name="Sproer C."/>
            <person name="Sanchez-Porro C."/>
            <person name="Ventosa A."/>
        </authorList>
    </citation>
    <scope>NUCLEOTIDE SEQUENCE [LARGE SCALE GENOMIC DNA]</scope>
    <source>
        <strain evidence="6 7">DSM 23996</strain>
    </source>
</reference>
<dbReference type="GO" id="GO:0015833">
    <property type="term" value="P:peptide transport"/>
    <property type="evidence" value="ECO:0007669"/>
    <property type="project" value="InterPro"/>
</dbReference>
<dbReference type="NCBIfam" id="TIGR01727">
    <property type="entry name" value="oligo_HPY"/>
    <property type="match status" value="1"/>
</dbReference>
<evidence type="ECO:0000256" key="3">
    <source>
        <dbReference type="ARBA" id="ARBA00022741"/>
    </source>
</evidence>
<dbReference type="InterPro" id="IPR003439">
    <property type="entry name" value="ABC_transporter-like_ATP-bd"/>
</dbReference>
<dbReference type="AlphaFoldDB" id="A0A495ABP3"/>
<sequence length="329" mass="37444">MTEALVELENIHKYYKQRRRKLTDKNKYVKAVHGVSFSVKEGESFGLVGESGSGKSTVGQVILQLTDLTQGSVRYRGKDVASFTKRNLKDWRKKVQIVFQDPYASLNPKKTVGWILNEPLTIHKMGDKYYRKNKVLQTLEDVGLDDSYLNRYPHELSGGQRQRVAIASAIILNPEFIVIDEGVSALDVSVQAQILNLLKRLQKKYNLTYLFISHDLNVVQYFCDRIAVMYLGEIVEIGKTEELGTSPRHPYAEALFSSILLHDEEEKRIVLEGDLPNPADPPSGCPFHTRCKYAMNVCRVTKPTTSFFSGEHKVSCHLYNEKDTVRNIT</sequence>
<dbReference type="Gene3D" id="3.40.50.300">
    <property type="entry name" value="P-loop containing nucleotide triphosphate hydrolases"/>
    <property type="match status" value="1"/>
</dbReference>
<dbReference type="GO" id="GO:0055085">
    <property type="term" value="P:transmembrane transport"/>
    <property type="evidence" value="ECO:0007669"/>
    <property type="project" value="UniProtKB-ARBA"/>
</dbReference>
<dbReference type="InterPro" id="IPR013563">
    <property type="entry name" value="Oligopep_ABC_C"/>
</dbReference>
<dbReference type="GO" id="GO:0016887">
    <property type="term" value="F:ATP hydrolysis activity"/>
    <property type="evidence" value="ECO:0007669"/>
    <property type="project" value="InterPro"/>
</dbReference>
<dbReference type="Pfam" id="PF00005">
    <property type="entry name" value="ABC_tran"/>
    <property type="match status" value="1"/>
</dbReference>
<gene>
    <name evidence="6" type="ORF">D8M06_06160</name>
</gene>
<keyword evidence="3" id="KW-0547">Nucleotide-binding</keyword>
<dbReference type="InterPro" id="IPR017871">
    <property type="entry name" value="ABC_transporter-like_CS"/>
</dbReference>
<evidence type="ECO:0000313" key="6">
    <source>
        <dbReference type="EMBL" id="RKQ35836.1"/>
    </source>
</evidence>
<keyword evidence="7" id="KW-1185">Reference proteome</keyword>
<accession>A0A495ABP3</accession>
<dbReference type="SMART" id="SM00382">
    <property type="entry name" value="AAA"/>
    <property type="match status" value="1"/>
</dbReference>
<dbReference type="PROSITE" id="PS50893">
    <property type="entry name" value="ABC_TRANSPORTER_2"/>
    <property type="match status" value="1"/>
</dbReference>
<dbReference type="PROSITE" id="PS00211">
    <property type="entry name" value="ABC_TRANSPORTER_1"/>
    <property type="match status" value="1"/>
</dbReference>
<evidence type="ECO:0000313" key="7">
    <source>
        <dbReference type="Proteomes" id="UP000269301"/>
    </source>
</evidence>
<dbReference type="OrthoDB" id="9802264at2"/>
<evidence type="ECO:0000256" key="4">
    <source>
        <dbReference type="ARBA" id="ARBA00022840"/>
    </source>
</evidence>
<dbReference type="PANTHER" id="PTHR43776">
    <property type="entry name" value="TRANSPORT ATP-BINDING PROTEIN"/>
    <property type="match status" value="1"/>
</dbReference>
<dbReference type="CDD" id="cd03257">
    <property type="entry name" value="ABC_NikE_OppD_transporters"/>
    <property type="match status" value="1"/>
</dbReference>
<dbReference type="InterPro" id="IPR027417">
    <property type="entry name" value="P-loop_NTPase"/>
</dbReference>
<comment type="similarity">
    <text evidence="1">Belongs to the ABC transporter superfamily.</text>
</comment>
<dbReference type="PANTHER" id="PTHR43776:SF8">
    <property type="entry name" value="ABC TRANSPORTER, ATP-BINDING PROTEIN"/>
    <property type="match status" value="1"/>
</dbReference>
<dbReference type="InterPro" id="IPR003593">
    <property type="entry name" value="AAA+_ATPase"/>
</dbReference>
<dbReference type="Pfam" id="PF08352">
    <property type="entry name" value="oligo_HPY"/>
    <property type="match status" value="1"/>
</dbReference>
<evidence type="ECO:0000256" key="1">
    <source>
        <dbReference type="ARBA" id="ARBA00005417"/>
    </source>
</evidence>
<evidence type="ECO:0000256" key="2">
    <source>
        <dbReference type="ARBA" id="ARBA00022448"/>
    </source>
</evidence>
<dbReference type="SUPFAM" id="SSF52540">
    <property type="entry name" value="P-loop containing nucleoside triphosphate hydrolases"/>
    <property type="match status" value="1"/>
</dbReference>
<proteinExistence type="inferred from homology"/>
<name>A0A495ABP3_9BACI</name>
<evidence type="ECO:0000259" key="5">
    <source>
        <dbReference type="PROSITE" id="PS50893"/>
    </source>
</evidence>
<dbReference type="RefSeq" id="WP_121203508.1">
    <property type="nucleotide sequence ID" value="NZ_RBZP01000002.1"/>
</dbReference>
<dbReference type="FunFam" id="3.40.50.300:FF:000016">
    <property type="entry name" value="Oligopeptide ABC transporter ATP-binding component"/>
    <property type="match status" value="1"/>
</dbReference>
<dbReference type="EMBL" id="RBZP01000002">
    <property type="protein sequence ID" value="RKQ35836.1"/>
    <property type="molecule type" value="Genomic_DNA"/>
</dbReference>